<feature type="domain" description="G" evidence="7">
    <location>
        <begin position="99"/>
        <end position="209"/>
    </location>
</feature>
<dbReference type="GO" id="GO:0002098">
    <property type="term" value="P:tRNA wobble uridine modification"/>
    <property type="evidence" value="ECO:0007669"/>
    <property type="project" value="TreeGrafter"/>
</dbReference>
<reference evidence="9" key="2">
    <citation type="submission" date="2016-01" db="EMBL/GenBank/DDBJ databases">
        <title>Diatom-associated endosymboitic cyanobacterium lacks core nitrogen metabolism enzymes.</title>
        <authorList>
            <person name="Hilton J.A."/>
            <person name="Foster R.A."/>
            <person name="Tripp H.J."/>
            <person name="Carter B.J."/>
            <person name="Zehr J.P."/>
            <person name="Villareal T.A."/>
        </authorList>
    </citation>
    <scope>NUCLEOTIDE SEQUENCE [LARGE SCALE GENOMIC DNA]</scope>
    <source>
        <strain evidence="9">HH01</strain>
    </source>
</reference>
<dbReference type="STRING" id="1165094.RINTHH_3540"/>
<proteinExistence type="predicted"/>
<keyword evidence="9" id="KW-1185">Reference proteome</keyword>
<dbReference type="CDD" id="cd00880">
    <property type="entry name" value="Era_like"/>
    <property type="match status" value="1"/>
</dbReference>
<evidence type="ECO:0000256" key="6">
    <source>
        <dbReference type="ARBA" id="ARBA00023136"/>
    </source>
</evidence>
<dbReference type="NCBIfam" id="TIGR00231">
    <property type="entry name" value="small_GTP"/>
    <property type="match status" value="1"/>
</dbReference>
<dbReference type="Pfam" id="PF05128">
    <property type="entry name" value="DUF697"/>
    <property type="match status" value="1"/>
</dbReference>
<accession>M1WQQ0</accession>
<dbReference type="InterPro" id="IPR005225">
    <property type="entry name" value="Small_GTP-bd"/>
</dbReference>
<dbReference type="Pfam" id="PF01926">
    <property type="entry name" value="MMR_HSR1"/>
    <property type="match status" value="1"/>
</dbReference>
<dbReference type="GO" id="GO:0005737">
    <property type="term" value="C:cytoplasm"/>
    <property type="evidence" value="ECO:0007669"/>
    <property type="project" value="TreeGrafter"/>
</dbReference>
<name>M1WQQ0_9NOST</name>
<keyword evidence="3" id="KW-0547">Nucleotide-binding</keyword>
<organism evidence="8 9">
    <name type="scientific">Richelia intracellularis HH01</name>
    <dbReference type="NCBI Taxonomy" id="1165094"/>
    <lineage>
        <taxon>Bacteria</taxon>
        <taxon>Bacillati</taxon>
        <taxon>Cyanobacteriota</taxon>
        <taxon>Cyanophyceae</taxon>
        <taxon>Nostocales</taxon>
        <taxon>Nostocaceae</taxon>
        <taxon>Richelia</taxon>
    </lineage>
</organism>
<reference evidence="8 9" key="1">
    <citation type="submission" date="2012-05" db="EMBL/GenBank/DDBJ databases">
        <authorList>
            <person name="Hilton J."/>
        </authorList>
    </citation>
    <scope>NUCLEOTIDE SEQUENCE [LARGE SCALE GENOMIC DNA]</scope>
    <source>
        <strain evidence="8 9">HH01</strain>
    </source>
</reference>
<evidence type="ECO:0000256" key="2">
    <source>
        <dbReference type="ARBA" id="ARBA00022692"/>
    </source>
</evidence>
<protein>
    <submittedName>
        <fullName evidence="8">Small GTP-binding protein domain</fullName>
    </submittedName>
</protein>
<evidence type="ECO:0000256" key="3">
    <source>
        <dbReference type="ARBA" id="ARBA00022741"/>
    </source>
</evidence>
<keyword evidence="6" id="KW-0472">Membrane</keyword>
<comment type="caution">
    <text evidence="8">The sequence shown here is derived from an EMBL/GenBank/DDBJ whole genome shotgun (WGS) entry which is preliminary data.</text>
</comment>
<dbReference type="GO" id="GO:0030488">
    <property type="term" value="P:tRNA methylation"/>
    <property type="evidence" value="ECO:0007669"/>
    <property type="project" value="TreeGrafter"/>
</dbReference>
<comment type="subcellular location">
    <subcellularLocation>
        <location evidence="1">Membrane</location>
        <topology evidence="1">Multi-pass membrane protein</topology>
    </subcellularLocation>
</comment>
<dbReference type="Gene3D" id="3.40.50.300">
    <property type="entry name" value="P-loop containing nucleotide triphosphate hydrolases"/>
    <property type="match status" value="1"/>
</dbReference>
<dbReference type="GO" id="GO:0005525">
    <property type="term" value="F:GTP binding"/>
    <property type="evidence" value="ECO:0007669"/>
    <property type="project" value="UniProtKB-KW"/>
</dbReference>
<evidence type="ECO:0000259" key="7">
    <source>
        <dbReference type="Pfam" id="PF01926"/>
    </source>
</evidence>
<keyword evidence="4" id="KW-1133">Transmembrane helix</keyword>
<dbReference type="EMBL" id="CAIY01000016">
    <property type="protein sequence ID" value="CCH66509.1"/>
    <property type="molecule type" value="Genomic_DNA"/>
</dbReference>
<evidence type="ECO:0000256" key="5">
    <source>
        <dbReference type="ARBA" id="ARBA00023134"/>
    </source>
</evidence>
<dbReference type="InterPro" id="IPR027417">
    <property type="entry name" value="P-loop_NTPase"/>
</dbReference>
<gene>
    <name evidence="8" type="ORF">RINTHH_3540</name>
</gene>
<keyword evidence="2" id="KW-0812">Transmembrane</keyword>
<dbReference type="Proteomes" id="UP000053051">
    <property type="component" value="Unassembled WGS sequence"/>
</dbReference>
<dbReference type="PANTHER" id="PTHR42714:SF6">
    <property type="entry name" value="TRANSLATION INITIATION FACTOR IF-2"/>
    <property type="match status" value="1"/>
</dbReference>
<evidence type="ECO:0000256" key="4">
    <source>
        <dbReference type="ARBA" id="ARBA00022989"/>
    </source>
</evidence>
<keyword evidence="5" id="KW-0342">GTP-binding</keyword>
<evidence type="ECO:0000313" key="8">
    <source>
        <dbReference type="EMBL" id="CCH66509.1"/>
    </source>
</evidence>
<evidence type="ECO:0000256" key="1">
    <source>
        <dbReference type="ARBA" id="ARBA00004141"/>
    </source>
</evidence>
<dbReference type="SUPFAM" id="SSF52540">
    <property type="entry name" value="P-loop containing nucleoside triphosphate hydrolases"/>
    <property type="match status" value="1"/>
</dbReference>
<dbReference type="AlphaFoldDB" id="M1WQQ0"/>
<dbReference type="PANTHER" id="PTHR42714">
    <property type="entry name" value="TRNA MODIFICATION GTPASE GTPBP3"/>
    <property type="match status" value="1"/>
</dbReference>
<dbReference type="InterPro" id="IPR021147">
    <property type="entry name" value="DUF697"/>
</dbReference>
<sequence>MHFVQTYILNMSNVFCKFALFIFYNYSNSKPKTATVSSNQQESHLNRARASIKFILSWHSNLRKPGKTLSDLGLIGLVKPYLDTLIFSLNKLNSKVIRISAFGLVSRGKSAVLNALLGEKILQTGPLHGVTQYPRSVYWHPGGKVQLELVDTPGLDEIGGESRAQMAREVSCQADLILFVVSGDITHTEYQALQELRQLQKPLILVFNKIDLYPDMDRRKIYHKLKQLGKANQQSQLLRPDEVVMVAAEPAPIEVRVEFTDGTVDYKWETPPSQVESLKQVILKILNREGQSLLALNALIQARDASSAIAAKTIEIHAGQAEDLIWQFAKYKALTVALNPIAVLDVLGGMMADLVLVRSLSRLYGLPMTGYEAGKLLRTILVGSGGILLSEIGSNLLLGLNKSTIAITYGGNHANITTYISAAVTQAGIAGYSSYAVGKATQAYLERGCNWGKLGASSIITEILAEVEHNTILHRLHQELSLKNR</sequence>
<dbReference type="InterPro" id="IPR006073">
    <property type="entry name" value="GTP-bd"/>
</dbReference>
<dbReference type="GO" id="GO:0016020">
    <property type="term" value="C:membrane"/>
    <property type="evidence" value="ECO:0007669"/>
    <property type="project" value="UniProtKB-SubCell"/>
</dbReference>
<evidence type="ECO:0000313" key="9">
    <source>
        <dbReference type="Proteomes" id="UP000053051"/>
    </source>
</evidence>